<evidence type="ECO:0000313" key="2">
    <source>
        <dbReference type="EMBL" id="MFK9090569.1"/>
    </source>
</evidence>
<evidence type="ECO:0000256" key="1">
    <source>
        <dbReference type="ARBA" id="ARBA00022795"/>
    </source>
</evidence>
<keyword evidence="2" id="KW-0966">Cell projection</keyword>
<name>A0ABW8RDQ8_9BACI</name>
<keyword evidence="2" id="KW-0282">Flagellum</keyword>
<comment type="caution">
    <text evidence="2">The sequence shown here is derived from an EMBL/GenBank/DDBJ whole genome shotgun (WGS) entry which is preliminary data.</text>
</comment>
<reference evidence="2 3" key="1">
    <citation type="submission" date="2024-11" db="EMBL/GenBank/DDBJ databases">
        <authorList>
            <person name="Lucas J.A."/>
        </authorList>
    </citation>
    <scope>NUCLEOTIDE SEQUENCE [LARGE SCALE GENOMIC DNA]</scope>
    <source>
        <strain evidence="2 3">Z 5.4</strain>
    </source>
</reference>
<dbReference type="SUPFAM" id="SSF140566">
    <property type="entry name" value="FlgN-like"/>
    <property type="match status" value="1"/>
</dbReference>
<dbReference type="Proteomes" id="UP001623041">
    <property type="component" value="Unassembled WGS sequence"/>
</dbReference>
<proteinExistence type="predicted"/>
<dbReference type="Gene3D" id="1.20.58.300">
    <property type="entry name" value="FlgN-like"/>
    <property type="match status" value="1"/>
</dbReference>
<dbReference type="EMBL" id="JBJHQH010000002">
    <property type="protein sequence ID" value="MFK9090569.1"/>
    <property type="molecule type" value="Genomic_DNA"/>
</dbReference>
<dbReference type="RefSeq" id="WP_406579253.1">
    <property type="nucleotide sequence ID" value="NZ_JBJHQH010000002.1"/>
</dbReference>
<organism evidence="2 3">
    <name type="scientific">Bacillus salipaludis</name>
    <dbReference type="NCBI Taxonomy" id="2547811"/>
    <lineage>
        <taxon>Bacteria</taxon>
        <taxon>Bacillati</taxon>
        <taxon>Bacillota</taxon>
        <taxon>Bacilli</taxon>
        <taxon>Bacillales</taxon>
        <taxon>Bacillaceae</taxon>
        <taxon>Bacillus</taxon>
    </lineage>
</organism>
<dbReference type="InterPro" id="IPR036679">
    <property type="entry name" value="FlgN-like_sf"/>
</dbReference>
<keyword evidence="2" id="KW-0969">Cilium</keyword>
<evidence type="ECO:0000313" key="3">
    <source>
        <dbReference type="Proteomes" id="UP001623041"/>
    </source>
</evidence>
<sequence length="161" mass="18615">MDYLKMIKHTMKTLVDVHTRLLDLVKEKQDILIKGDILGLQNFVHRESLCVAEIQKIEQKRNNLIQEFLEEKGIKDPSFPLEEILKLEDDTDTKASIKYIAKQLRDLIQEITLLNENNQHLIHASLSYIQYSMGILVRKEIAIGYGPHATNSYSNLLDAKI</sequence>
<keyword evidence="1" id="KW-1005">Bacterial flagellum biogenesis</keyword>
<accession>A0ABW8RDQ8</accession>
<keyword evidence="3" id="KW-1185">Reference proteome</keyword>
<gene>
    <name evidence="2" type="ORF">ACJEBI_03610</name>
</gene>
<dbReference type="InterPro" id="IPR007809">
    <property type="entry name" value="FlgN-like"/>
</dbReference>
<protein>
    <submittedName>
        <fullName evidence="2">Flagellar protein FlgN</fullName>
    </submittedName>
</protein>
<dbReference type="Pfam" id="PF05130">
    <property type="entry name" value="FlgN"/>
    <property type="match status" value="1"/>
</dbReference>